<evidence type="ECO:0000256" key="1">
    <source>
        <dbReference type="SAM" id="Coils"/>
    </source>
</evidence>
<evidence type="ECO:0000313" key="4">
    <source>
        <dbReference type="Proteomes" id="UP000254771"/>
    </source>
</evidence>
<protein>
    <submittedName>
        <fullName evidence="3">Uncharacterized protein</fullName>
    </submittedName>
</protein>
<keyword evidence="2" id="KW-0812">Transmembrane</keyword>
<evidence type="ECO:0000256" key="2">
    <source>
        <dbReference type="SAM" id="Phobius"/>
    </source>
</evidence>
<organism evidence="3 4">
    <name type="scientific">endosymbiont of Escarpia spicata</name>
    <dbReference type="NCBI Taxonomy" id="2200908"/>
    <lineage>
        <taxon>Bacteria</taxon>
        <taxon>Pseudomonadati</taxon>
        <taxon>Pseudomonadota</taxon>
        <taxon>Gammaproteobacteria</taxon>
        <taxon>sulfur-oxidizing symbionts</taxon>
    </lineage>
</organism>
<accession>A0A370DLA7</accession>
<reference evidence="3 4" key="1">
    <citation type="journal article" date="2018" name="ISME J.">
        <title>Endosymbiont genomes yield clues of tubeworm success.</title>
        <authorList>
            <person name="Li Y."/>
            <person name="Liles M.R."/>
            <person name="Halanych K.M."/>
        </authorList>
    </citation>
    <scope>NUCLEOTIDE SEQUENCE [LARGE SCALE GENOMIC DNA]</scope>
    <source>
        <strain evidence="3">A1462</strain>
    </source>
</reference>
<feature type="coiled-coil region" evidence="1">
    <location>
        <begin position="85"/>
        <end position="112"/>
    </location>
</feature>
<proteinExistence type="predicted"/>
<keyword evidence="2" id="KW-1133">Transmembrane helix</keyword>
<dbReference type="EMBL" id="QFXE01000014">
    <property type="protein sequence ID" value="RDH85154.1"/>
    <property type="molecule type" value="Genomic_DNA"/>
</dbReference>
<comment type="caution">
    <text evidence="3">The sequence shown here is derived from an EMBL/GenBank/DDBJ whole genome shotgun (WGS) entry which is preliminary data.</text>
</comment>
<dbReference type="AlphaFoldDB" id="A0A370DLA7"/>
<evidence type="ECO:0000313" key="3">
    <source>
        <dbReference type="EMBL" id="RDH85154.1"/>
    </source>
</evidence>
<feature type="transmembrane region" description="Helical" evidence="2">
    <location>
        <begin position="114"/>
        <end position="135"/>
    </location>
</feature>
<keyword evidence="1" id="KW-0175">Coiled coil</keyword>
<keyword evidence="4" id="KW-1185">Reference proteome</keyword>
<gene>
    <name evidence="3" type="ORF">DIZ78_12155</name>
</gene>
<name>A0A370DLA7_9GAMM</name>
<dbReference type="Proteomes" id="UP000254771">
    <property type="component" value="Unassembled WGS sequence"/>
</dbReference>
<sequence>MKQFLNIPVFGRNLKSQERDKTRERAIRSGNDFAEATNMNNLRQKSLSLALLLAISTASTSIIAEERTLTVDEEGFCTSLRTVDTSALSKQLHNLQQNLKSQQIELQQRVEKGAFGVLDVAITILAPGGLVYAAVKQQTHIQAKNQLAQVSTDVNQLSVDLLNFNEVNGSYQVAALQ</sequence>
<keyword evidence="2" id="KW-0472">Membrane</keyword>